<feature type="transmembrane region" description="Helical" evidence="7">
    <location>
        <begin position="507"/>
        <end position="532"/>
    </location>
</feature>
<name>A0AAV2TYV5_CALDB</name>
<evidence type="ECO:0000256" key="4">
    <source>
        <dbReference type="ARBA" id="ARBA00022729"/>
    </source>
</evidence>
<keyword evidence="5 7" id="KW-1133">Transmembrane helix</keyword>
<gene>
    <name evidence="8" type="ORF">CDAUBV1_LOCUS16696</name>
</gene>
<feature type="transmembrane region" description="Helical" evidence="7">
    <location>
        <begin position="538"/>
        <end position="562"/>
    </location>
</feature>
<dbReference type="GO" id="GO:0016020">
    <property type="term" value="C:membrane"/>
    <property type="evidence" value="ECO:0007669"/>
    <property type="project" value="UniProtKB-SubCell"/>
</dbReference>
<evidence type="ECO:0000313" key="8">
    <source>
        <dbReference type="EMBL" id="CAL5141456.1"/>
    </source>
</evidence>
<accession>A0AAV2TYV5</accession>
<evidence type="ECO:0000256" key="5">
    <source>
        <dbReference type="ARBA" id="ARBA00022989"/>
    </source>
</evidence>
<feature type="transmembrane region" description="Helical" evidence="7">
    <location>
        <begin position="610"/>
        <end position="639"/>
    </location>
</feature>
<feature type="signal peptide" evidence="7">
    <location>
        <begin position="1"/>
        <end position="21"/>
    </location>
</feature>
<dbReference type="InterPro" id="IPR004240">
    <property type="entry name" value="EMP70"/>
</dbReference>
<dbReference type="InterPro" id="IPR036259">
    <property type="entry name" value="MFS_trans_sf"/>
</dbReference>
<dbReference type="GO" id="GO:0072657">
    <property type="term" value="P:protein localization to membrane"/>
    <property type="evidence" value="ECO:0007669"/>
    <property type="project" value="TreeGrafter"/>
</dbReference>
<feature type="transmembrane region" description="Helical" evidence="7">
    <location>
        <begin position="353"/>
        <end position="377"/>
    </location>
</feature>
<evidence type="ECO:0000256" key="7">
    <source>
        <dbReference type="RuleBase" id="RU363079"/>
    </source>
</evidence>
<dbReference type="AlphaFoldDB" id="A0AAV2TYV5"/>
<evidence type="ECO:0000256" key="6">
    <source>
        <dbReference type="ARBA" id="ARBA00023136"/>
    </source>
</evidence>
<keyword evidence="4 7" id="KW-0732">Signal</keyword>
<feature type="transmembrane region" description="Helical" evidence="7">
    <location>
        <begin position="287"/>
        <end position="309"/>
    </location>
</feature>
<proteinExistence type="inferred from homology"/>
<reference evidence="8" key="1">
    <citation type="submission" date="2024-06" db="EMBL/GenBank/DDBJ databases">
        <authorList>
            <person name="Liu X."/>
            <person name="Lenzi L."/>
            <person name="Haldenby T S."/>
            <person name="Uol C."/>
        </authorList>
    </citation>
    <scope>NUCLEOTIDE SEQUENCE</scope>
</reference>
<comment type="similarity">
    <text evidence="2 7">Belongs to the nonaspanin (TM9SF) (TC 9.A.2) family.</text>
</comment>
<evidence type="ECO:0000256" key="3">
    <source>
        <dbReference type="ARBA" id="ARBA00022692"/>
    </source>
</evidence>
<dbReference type="Pfam" id="PF02990">
    <property type="entry name" value="EMP70"/>
    <property type="match status" value="1"/>
</dbReference>
<dbReference type="PANTHER" id="PTHR10766">
    <property type="entry name" value="TRANSMEMBRANE 9 SUPERFAMILY PROTEIN"/>
    <property type="match status" value="1"/>
</dbReference>
<evidence type="ECO:0000256" key="2">
    <source>
        <dbReference type="ARBA" id="ARBA00005227"/>
    </source>
</evidence>
<feature type="chain" id="PRO_5043094501" description="Transmembrane 9 superfamily member" evidence="7">
    <location>
        <begin position="22"/>
        <end position="649"/>
    </location>
</feature>
<dbReference type="SUPFAM" id="SSF103473">
    <property type="entry name" value="MFS general substrate transporter"/>
    <property type="match status" value="1"/>
</dbReference>
<dbReference type="PANTHER" id="PTHR10766:SF176">
    <property type="entry name" value="TRANSMEMBRANE 9 SUPERFAMILY MEMBER"/>
    <property type="match status" value="1"/>
</dbReference>
<feature type="transmembrane region" description="Helical" evidence="7">
    <location>
        <begin position="420"/>
        <end position="444"/>
    </location>
</feature>
<evidence type="ECO:0000256" key="1">
    <source>
        <dbReference type="ARBA" id="ARBA00004141"/>
    </source>
</evidence>
<keyword evidence="6 7" id="KW-0472">Membrane</keyword>
<feature type="transmembrane region" description="Helical" evidence="7">
    <location>
        <begin position="456"/>
        <end position="479"/>
    </location>
</feature>
<comment type="caution">
    <text evidence="8">The sequence shown here is derived from an EMBL/GenBank/DDBJ whole genome shotgun (WGS) entry which is preliminary data.</text>
</comment>
<comment type="subcellular location">
    <subcellularLocation>
        <location evidence="1">Membrane</location>
        <topology evidence="1">Multi-pass membrane protein</topology>
    </subcellularLocation>
</comment>
<dbReference type="EMBL" id="CAXLJL010000867">
    <property type="protein sequence ID" value="CAL5141456.1"/>
    <property type="molecule type" value="Genomic_DNA"/>
</dbReference>
<organism evidence="8 9">
    <name type="scientific">Calicophoron daubneyi</name>
    <name type="common">Rumen fluke</name>
    <name type="synonym">Paramphistomum daubneyi</name>
    <dbReference type="NCBI Taxonomy" id="300641"/>
    <lineage>
        <taxon>Eukaryota</taxon>
        <taxon>Metazoa</taxon>
        <taxon>Spiralia</taxon>
        <taxon>Lophotrochozoa</taxon>
        <taxon>Platyhelminthes</taxon>
        <taxon>Trematoda</taxon>
        <taxon>Digenea</taxon>
        <taxon>Plagiorchiida</taxon>
        <taxon>Pronocephalata</taxon>
        <taxon>Paramphistomoidea</taxon>
        <taxon>Paramphistomidae</taxon>
        <taxon>Calicophoron</taxon>
    </lineage>
</organism>
<keyword evidence="3 7" id="KW-0812">Transmembrane</keyword>
<dbReference type="Proteomes" id="UP001497525">
    <property type="component" value="Unassembled WGS sequence"/>
</dbReference>
<feature type="transmembrane region" description="Helical" evidence="7">
    <location>
        <begin position="383"/>
        <end position="408"/>
    </location>
</feature>
<protein>
    <recommendedName>
        <fullName evidence="7">Transmembrane 9 superfamily member</fullName>
    </recommendedName>
</protein>
<feature type="transmembrane region" description="Helical" evidence="7">
    <location>
        <begin position="574"/>
        <end position="598"/>
    </location>
</feature>
<sequence>MKVSTLSSCLCLLLGIEGILGFYLPGLAPTNYCPADQYSPENKCKTYIPVYVNKLTSTRSFISFSYDTFDFCPTSAKDFPVENLGQVVFGERLQPSDYLLSYLKSEPCKKLCTKTYRSTNDKAYDFLRNAIVLQYSHHWVVDNLPVTVCVFTTNNKRFCSVSIPLGCFGEARGLTSGICEAFPRSKNNAYILNHVHFKILYNPVKDSWTSGNVGRIVAIEAIPRSINHPEDKVDCTVTTPMMLPGKQDSEIKITYSYGVSFEENHDVKWASRWDYILQAMPQSNIQWLSILNSVVLVLFLSGLVAIILVRTLRRDIARYSQLEGNSEVQEESGWKLVHGDVFRPPTWGMFLSVLLGSGSQIFLMVLVTLFFACLGFLSPANRGAFMTCTLAMFACAGILGGYVSARIYKFIGGLRWKTNILLTATFCPAVVFSTFFVLNLALWILQSASAMPFGTIVALLALWFGVSLPLCFIGAFFGFRKSSIEVPVRTNQIPRQIPFLTAYSRPVITFFLGGLLPFSCIFIQLFFIFNSIWGTQFYFMFGLLFLVFLMLVITCSETAMLLCYFQLCSEDYRWWWRAFHCGAGTSFYLFIYSLHYFISRLEFKDGVSGFLYFGYIFIIVWLAFLLTGTIGFFACFWFVRKIYAVVKVD</sequence>
<evidence type="ECO:0000313" key="9">
    <source>
        <dbReference type="Proteomes" id="UP001497525"/>
    </source>
</evidence>